<dbReference type="EMBL" id="MT144446">
    <property type="protein sequence ID" value="QJA53739.1"/>
    <property type="molecule type" value="Genomic_DNA"/>
</dbReference>
<gene>
    <name evidence="3" type="ORF">MM415A01118_0025</name>
    <name evidence="2" type="ORF">MM415B01659_0002</name>
    <name evidence="1" type="ORF">TM448A03870_0010</name>
</gene>
<organism evidence="1">
    <name type="scientific">viral metagenome</name>
    <dbReference type="NCBI Taxonomy" id="1070528"/>
    <lineage>
        <taxon>unclassified sequences</taxon>
        <taxon>metagenomes</taxon>
        <taxon>organismal metagenomes</taxon>
    </lineage>
</organism>
<protein>
    <submittedName>
        <fullName evidence="1">Uncharacterized protein</fullName>
    </submittedName>
</protein>
<accession>A0A6H2A1X8</accession>
<dbReference type="EMBL" id="MT142324">
    <property type="protein sequence ID" value="QJA78199.1"/>
    <property type="molecule type" value="Genomic_DNA"/>
</dbReference>
<sequence>MTGNKARRLADVVDVRAPQGSNDARWFLLEHQIYEARIALQTARLQCELIGDHPENEEERELASAVLEWLTPVYVQMLEVLAQTLALLSGTEIAERMGRKSE</sequence>
<evidence type="ECO:0000313" key="3">
    <source>
        <dbReference type="EMBL" id="QJA78199.1"/>
    </source>
</evidence>
<dbReference type="EMBL" id="MT141268">
    <property type="protein sequence ID" value="QJA57333.1"/>
    <property type="molecule type" value="Genomic_DNA"/>
</dbReference>
<dbReference type="AlphaFoldDB" id="A0A6H2A1X8"/>
<reference evidence="1" key="1">
    <citation type="submission" date="2020-03" db="EMBL/GenBank/DDBJ databases">
        <title>The deep terrestrial virosphere.</title>
        <authorList>
            <person name="Holmfeldt K."/>
            <person name="Nilsson E."/>
            <person name="Simone D."/>
            <person name="Lopez-Fernandez M."/>
            <person name="Wu X."/>
            <person name="de Brujin I."/>
            <person name="Lundin D."/>
            <person name="Andersson A."/>
            <person name="Bertilsson S."/>
            <person name="Dopson M."/>
        </authorList>
    </citation>
    <scope>NUCLEOTIDE SEQUENCE</scope>
    <source>
        <strain evidence="3">MM415A01118</strain>
        <strain evidence="2">MM415B01659</strain>
        <strain evidence="1">TM448A03870</strain>
    </source>
</reference>
<evidence type="ECO:0000313" key="1">
    <source>
        <dbReference type="EMBL" id="QJA53739.1"/>
    </source>
</evidence>
<evidence type="ECO:0000313" key="2">
    <source>
        <dbReference type="EMBL" id="QJA57333.1"/>
    </source>
</evidence>
<name>A0A6H2A1X8_9ZZZZ</name>
<proteinExistence type="predicted"/>